<evidence type="ECO:0000256" key="1">
    <source>
        <dbReference type="SAM" id="Phobius"/>
    </source>
</evidence>
<organism evidence="2 3">
    <name type="scientific">Arachnia propionica</name>
    <dbReference type="NCBI Taxonomy" id="1750"/>
    <lineage>
        <taxon>Bacteria</taxon>
        <taxon>Bacillati</taxon>
        <taxon>Actinomycetota</taxon>
        <taxon>Actinomycetes</taxon>
        <taxon>Propionibacteriales</taxon>
        <taxon>Propionibacteriaceae</taxon>
        <taxon>Arachnia</taxon>
    </lineage>
</organism>
<proteinExistence type="predicted"/>
<name>A0A448MVK8_9ACTN</name>
<reference evidence="2 3" key="1">
    <citation type="submission" date="2018-12" db="EMBL/GenBank/DDBJ databases">
        <authorList>
            <consortium name="Pathogen Informatics"/>
        </authorList>
    </citation>
    <scope>NUCLEOTIDE SEQUENCE [LARGE SCALE GENOMIC DNA]</scope>
    <source>
        <strain evidence="2 3">NCTC12967</strain>
    </source>
</reference>
<dbReference type="AlphaFoldDB" id="A0A448MVK8"/>
<accession>A0A448MVK8</accession>
<evidence type="ECO:0000313" key="3">
    <source>
        <dbReference type="Proteomes" id="UP000273044"/>
    </source>
</evidence>
<keyword evidence="3" id="KW-1185">Reference proteome</keyword>
<keyword evidence="1" id="KW-0812">Transmembrane</keyword>
<feature type="transmembrane region" description="Helical" evidence="1">
    <location>
        <begin position="34"/>
        <end position="53"/>
    </location>
</feature>
<protein>
    <submittedName>
        <fullName evidence="2">Uncharacterized protein</fullName>
    </submittedName>
</protein>
<feature type="transmembrane region" description="Helical" evidence="1">
    <location>
        <begin position="199"/>
        <end position="218"/>
    </location>
</feature>
<dbReference type="GeneID" id="64405942"/>
<evidence type="ECO:0000313" key="2">
    <source>
        <dbReference type="EMBL" id="VEH69181.1"/>
    </source>
</evidence>
<dbReference type="EMBL" id="LR134406">
    <property type="protein sequence ID" value="VEH69181.1"/>
    <property type="molecule type" value="Genomic_DNA"/>
</dbReference>
<keyword evidence="1" id="KW-1133">Transmembrane helix</keyword>
<feature type="transmembrane region" description="Helical" evidence="1">
    <location>
        <begin position="159"/>
        <end position="179"/>
    </location>
</feature>
<keyword evidence="1" id="KW-0472">Membrane</keyword>
<dbReference type="RefSeq" id="WP_126409314.1">
    <property type="nucleotide sequence ID" value="NZ_CAJZDL010000042.1"/>
</dbReference>
<feature type="transmembrane region" description="Helical" evidence="1">
    <location>
        <begin position="135"/>
        <end position="152"/>
    </location>
</feature>
<gene>
    <name evidence="2" type="ORF">NCTC12967_00445</name>
</gene>
<dbReference type="Proteomes" id="UP000273044">
    <property type="component" value="Chromosome"/>
</dbReference>
<feature type="transmembrane region" description="Helical" evidence="1">
    <location>
        <begin position="65"/>
        <end position="85"/>
    </location>
</feature>
<sequence length="229" mass="25379">MTQSPVPPTQKSLPPARPADLLPPASNTELALTLVWRLVLTLVSGAGLILMFAPLKTLPQVMNQVLYFTTISNILVFLVALSGLLRPLFFLTFPARRKLEGNLGWLRGLSACASLLTGLVFGFVIAGDLSSPTSFIPHLVLPVMAVTDWILVGRNQSLLSWWVPLTWTLSLVPYLLVYAWDAVNDKPMYTFLNPARPSWWPWVAMLSVGFLVLAYALWGAGRLRARKRP</sequence>
<feature type="transmembrane region" description="Helical" evidence="1">
    <location>
        <begin position="105"/>
        <end position="129"/>
    </location>
</feature>